<gene>
    <name evidence="1" type="ORF">NB231_07182</name>
</gene>
<comment type="caution">
    <text evidence="1">The sequence shown here is derived from an EMBL/GenBank/DDBJ whole genome shotgun (WGS) entry which is preliminary data.</text>
</comment>
<proteinExistence type="predicted"/>
<reference evidence="1 2" key="1">
    <citation type="submission" date="2006-02" db="EMBL/GenBank/DDBJ databases">
        <authorList>
            <person name="Waterbury J."/>
            <person name="Ferriera S."/>
            <person name="Johnson J."/>
            <person name="Kravitz S."/>
            <person name="Halpern A."/>
            <person name="Remington K."/>
            <person name="Beeson K."/>
            <person name="Tran B."/>
            <person name="Rogers Y.-H."/>
            <person name="Friedman R."/>
            <person name="Venter J.C."/>
        </authorList>
    </citation>
    <scope>NUCLEOTIDE SEQUENCE [LARGE SCALE GENOMIC DNA]</scope>
    <source>
        <strain evidence="1 2">Nb-231</strain>
    </source>
</reference>
<accession>A4BUJ6</accession>
<dbReference type="AlphaFoldDB" id="A4BUJ6"/>
<dbReference type="HOGENOM" id="CLU_2451620_0_0_6"/>
<dbReference type="Proteomes" id="UP000003374">
    <property type="component" value="Unassembled WGS sequence"/>
</dbReference>
<evidence type="ECO:0000313" key="1">
    <source>
        <dbReference type="EMBL" id="EAR20562.1"/>
    </source>
</evidence>
<dbReference type="EMBL" id="AAOF01000019">
    <property type="protein sequence ID" value="EAR20562.1"/>
    <property type="molecule type" value="Genomic_DNA"/>
</dbReference>
<sequence length="89" mass="9782">MIADGDYSDIVIGETQFLESTLVTHIGDHQMGQLIGDRFYSNLIAVHPEHFVAHRSRCTAMVVPKLPNPSTANLPWPGLYIPTSAPPAR</sequence>
<keyword evidence="2" id="KW-1185">Reference proteome</keyword>
<protein>
    <submittedName>
        <fullName evidence="1">Uncharacterized protein</fullName>
    </submittedName>
</protein>
<dbReference type="STRING" id="314278.NB231_07182"/>
<organism evidence="1 2">
    <name type="scientific">Nitrococcus mobilis Nb-231</name>
    <dbReference type="NCBI Taxonomy" id="314278"/>
    <lineage>
        <taxon>Bacteria</taxon>
        <taxon>Pseudomonadati</taxon>
        <taxon>Pseudomonadota</taxon>
        <taxon>Gammaproteobacteria</taxon>
        <taxon>Chromatiales</taxon>
        <taxon>Ectothiorhodospiraceae</taxon>
        <taxon>Nitrococcus</taxon>
    </lineage>
</organism>
<evidence type="ECO:0000313" key="2">
    <source>
        <dbReference type="Proteomes" id="UP000003374"/>
    </source>
</evidence>
<name>A4BUJ6_9GAMM</name>